<evidence type="ECO:0000256" key="3">
    <source>
        <dbReference type="ARBA" id="ARBA00022692"/>
    </source>
</evidence>
<dbReference type="RefSeq" id="WP_061345073.1">
    <property type="nucleotide sequence ID" value="NZ_WBVY01000003.1"/>
</dbReference>
<keyword evidence="3 6" id="KW-0812">Transmembrane</keyword>
<evidence type="ECO:0000256" key="4">
    <source>
        <dbReference type="ARBA" id="ARBA00022989"/>
    </source>
</evidence>
<evidence type="ECO:0000313" key="8">
    <source>
        <dbReference type="Proteomes" id="UP000460650"/>
    </source>
</evidence>
<dbReference type="NCBIfam" id="NF008306">
    <property type="entry name" value="PRK11098.1"/>
    <property type="match status" value="1"/>
</dbReference>
<dbReference type="InterPro" id="IPR009248">
    <property type="entry name" value="SbmA_BacA"/>
</dbReference>
<dbReference type="GO" id="GO:0015833">
    <property type="term" value="P:peptide transport"/>
    <property type="evidence" value="ECO:0007669"/>
    <property type="project" value="InterPro"/>
</dbReference>
<keyword evidence="4 6" id="KW-1133">Transmembrane helix</keyword>
<keyword evidence="2" id="KW-0813">Transport</keyword>
<dbReference type="EMBL" id="WBVY01000003">
    <property type="protein sequence ID" value="KAB2657400.1"/>
    <property type="molecule type" value="Genomic_DNA"/>
</dbReference>
<dbReference type="GO" id="GO:1904680">
    <property type="term" value="F:peptide transmembrane transporter activity"/>
    <property type="evidence" value="ECO:0007669"/>
    <property type="project" value="InterPro"/>
</dbReference>
<dbReference type="GO" id="GO:0005886">
    <property type="term" value="C:plasma membrane"/>
    <property type="evidence" value="ECO:0007669"/>
    <property type="project" value="UniProtKB-SubCell"/>
</dbReference>
<sequence length="416" mass="47419">MFVSFFPRPKLFFWSALVWSLLAVLGWYEGGERLGATFGLPPLAHDAAPIIGASLFWSAPFLWFYIYFAVVTFAFYLFWAWFSPHRWQRWSILGSALILFTTYFGVQVSVAVNAWYGPFYDLVQKALTTPGAVSASDFYWGMVTFAEIAFIGVTVGVLSLFFVSHYIFRWRSAMNEYYVSHWPKLRSIEGAAQRVQEDTMRFSTTLEQLGVSLVKSVMTLIAFLPVLFSFSEKVSELPVVGMVPHALVVAAIFWAAFGTGFLALVGIKLPGLEFNNQRVEAAYRKELVYGEDHADRAEPITLGELFRNVRHNYFRLYFHYVYFNVARIFYIQADNIFPTLILVPSIVAGKLTLGLMNQITNVFSQVQGSFQYLVNSWTTIIELLSIYKRLRAFEAVIHDEPLPSLDQVNLKTTPSI</sequence>
<evidence type="ECO:0000256" key="2">
    <source>
        <dbReference type="ARBA" id="ARBA00022448"/>
    </source>
</evidence>
<feature type="transmembrane region" description="Helical" evidence="6">
    <location>
        <begin position="94"/>
        <end position="118"/>
    </location>
</feature>
<comment type="subcellular location">
    <subcellularLocation>
        <location evidence="1">Cell membrane</location>
        <topology evidence="1">Multi-pass membrane protein</topology>
    </subcellularLocation>
</comment>
<proteinExistence type="predicted"/>
<evidence type="ECO:0000256" key="5">
    <source>
        <dbReference type="ARBA" id="ARBA00023136"/>
    </source>
</evidence>
<feature type="transmembrane region" description="Helical" evidence="6">
    <location>
        <begin position="62"/>
        <end position="82"/>
    </location>
</feature>
<evidence type="ECO:0000256" key="1">
    <source>
        <dbReference type="ARBA" id="ARBA00004651"/>
    </source>
</evidence>
<dbReference type="Pfam" id="PF05992">
    <property type="entry name" value="SbmA_BacA"/>
    <property type="match status" value="1"/>
</dbReference>
<name>A0A7V8B2Q7_9HYPH</name>
<dbReference type="PANTHER" id="PTHR11384">
    <property type="entry name" value="ATP-BINDING CASSETTE, SUB-FAMILY D MEMBER"/>
    <property type="match status" value="1"/>
</dbReference>
<accession>A0A7V8B2Q7</accession>
<dbReference type="InterPro" id="IPR050835">
    <property type="entry name" value="ABC_transporter_sub-D"/>
</dbReference>
<dbReference type="Proteomes" id="UP000460650">
    <property type="component" value="Unassembled WGS sequence"/>
</dbReference>
<feature type="transmembrane region" description="Helical" evidence="6">
    <location>
        <begin position="209"/>
        <end position="230"/>
    </location>
</feature>
<comment type="caution">
    <text evidence="7">The sequence shown here is derived from an EMBL/GenBank/DDBJ whole genome shotgun (WGS) entry which is preliminary data.</text>
</comment>
<dbReference type="SUPFAM" id="SSF90123">
    <property type="entry name" value="ABC transporter transmembrane region"/>
    <property type="match status" value="1"/>
</dbReference>
<dbReference type="AlphaFoldDB" id="A0A7V8B2Q7"/>
<feature type="transmembrane region" description="Helical" evidence="6">
    <location>
        <begin position="138"/>
        <end position="163"/>
    </location>
</feature>
<evidence type="ECO:0000256" key="6">
    <source>
        <dbReference type="SAM" id="Phobius"/>
    </source>
</evidence>
<organism evidence="7 8">
    <name type="scientific">Brucella tritici</name>
    <dbReference type="NCBI Taxonomy" id="94626"/>
    <lineage>
        <taxon>Bacteria</taxon>
        <taxon>Pseudomonadati</taxon>
        <taxon>Pseudomonadota</taxon>
        <taxon>Alphaproteobacteria</taxon>
        <taxon>Hyphomicrobiales</taxon>
        <taxon>Brucellaceae</taxon>
        <taxon>Brucella/Ochrobactrum group</taxon>
        <taxon>Brucella</taxon>
    </lineage>
</organism>
<gene>
    <name evidence="7" type="primary">sbmA</name>
    <name evidence="7" type="ORF">F9K94_13610</name>
</gene>
<reference evidence="7 8" key="1">
    <citation type="submission" date="2019-09" db="EMBL/GenBank/DDBJ databases">
        <title>Taxonomic organization of the family Brucellaceae based on a phylogenomic approach.</title>
        <authorList>
            <person name="Leclercq S."/>
            <person name="Cloeckaert A."/>
            <person name="Zygmunt M.S."/>
        </authorList>
    </citation>
    <scope>NUCLEOTIDE SEQUENCE [LARGE SCALE GENOMIC DNA]</scope>
    <source>
        <strain evidence="7 8">TA93</strain>
    </source>
</reference>
<feature type="transmembrane region" description="Helical" evidence="6">
    <location>
        <begin position="242"/>
        <end position="267"/>
    </location>
</feature>
<dbReference type="GO" id="GO:0005524">
    <property type="term" value="F:ATP binding"/>
    <property type="evidence" value="ECO:0007669"/>
    <property type="project" value="InterPro"/>
</dbReference>
<dbReference type="InterPro" id="IPR036640">
    <property type="entry name" value="ABC1_TM_sf"/>
</dbReference>
<dbReference type="NCBIfam" id="NF009036">
    <property type="entry name" value="PRK12369.1"/>
    <property type="match status" value="1"/>
</dbReference>
<dbReference type="PANTHER" id="PTHR11384:SF59">
    <property type="entry name" value="LYSOSOMAL COBALAMIN TRANSPORTER ABCD4"/>
    <property type="match status" value="1"/>
</dbReference>
<keyword evidence="5 6" id="KW-0472">Membrane</keyword>
<evidence type="ECO:0000313" key="7">
    <source>
        <dbReference type="EMBL" id="KAB2657400.1"/>
    </source>
</evidence>
<protein>
    <submittedName>
        <fullName evidence="7">Peptide antibiotic transporter SbmA</fullName>
    </submittedName>
</protein>